<organism evidence="1">
    <name type="scientific">Skeletonema marinoi</name>
    <dbReference type="NCBI Taxonomy" id="267567"/>
    <lineage>
        <taxon>Eukaryota</taxon>
        <taxon>Sar</taxon>
        <taxon>Stramenopiles</taxon>
        <taxon>Ochrophyta</taxon>
        <taxon>Bacillariophyta</taxon>
        <taxon>Coscinodiscophyceae</taxon>
        <taxon>Thalassiosirophycidae</taxon>
        <taxon>Thalassiosirales</taxon>
        <taxon>Skeletonemataceae</taxon>
        <taxon>Skeletonema</taxon>
        <taxon>Skeletonema marinoi-dohrnii complex</taxon>
    </lineage>
</organism>
<sequence>MSKSEAARTAALNGAVEGGRWVRITGLTSAAGQKLNGKVGQVLNTTPNEDGRLQVKIDGDTSSGKLIKEANITDVPRNELVKTCRLSARGEDSILEHKVLLFPKDHSMFTNCNPTGDSPVMALCGLPLAVKQVNPYKDLSDFGATDNQRATYLMIDPITGFAPYQWQTKVGPVLVYRPDGLDLNFYDMVCVNTYFFEIIDLYAREPGTYDPMKWVNPTYFQRIVRRERDQFNWILNII</sequence>
<gene>
    <name evidence="1" type="ORF">SMAR0320_LOCUS17408</name>
</gene>
<proteinExistence type="predicted"/>
<protein>
    <submittedName>
        <fullName evidence="1">Uncharacterized protein</fullName>
    </submittedName>
</protein>
<accession>A0A7S2M0F3</accession>
<reference evidence="1" key="1">
    <citation type="submission" date="2021-01" db="EMBL/GenBank/DDBJ databases">
        <authorList>
            <person name="Corre E."/>
            <person name="Pelletier E."/>
            <person name="Niang G."/>
            <person name="Scheremetjew M."/>
            <person name="Finn R."/>
            <person name="Kale V."/>
            <person name="Holt S."/>
            <person name="Cochrane G."/>
            <person name="Meng A."/>
            <person name="Brown T."/>
            <person name="Cohen L."/>
        </authorList>
    </citation>
    <scope>NUCLEOTIDE SEQUENCE</scope>
    <source>
        <strain evidence="1">SM1012Den-03</strain>
    </source>
</reference>
<evidence type="ECO:0000313" key="1">
    <source>
        <dbReference type="EMBL" id="CAD9619855.1"/>
    </source>
</evidence>
<name>A0A7S2M0F3_9STRA</name>
<dbReference type="EMBL" id="HBGZ01024541">
    <property type="protein sequence ID" value="CAD9619855.1"/>
    <property type="molecule type" value="Transcribed_RNA"/>
</dbReference>
<dbReference type="AlphaFoldDB" id="A0A7S2M0F3"/>